<evidence type="ECO:0000256" key="7">
    <source>
        <dbReference type="ARBA" id="ARBA00023136"/>
    </source>
</evidence>
<dbReference type="VEuPathDB" id="FungiDB:jhhlp_000549"/>
<name>A0A2N3NL96_9PEZI</name>
<feature type="transmembrane region" description="Helical" evidence="9">
    <location>
        <begin position="463"/>
        <end position="481"/>
    </location>
</feature>
<evidence type="ECO:0000256" key="6">
    <source>
        <dbReference type="ARBA" id="ARBA00022989"/>
    </source>
</evidence>
<organism evidence="10 11">
    <name type="scientific">Lomentospora prolificans</name>
    <dbReference type="NCBI Taxonomy" id="41688"/>
    <lineage>
        <taxon>Eukaryota</taxon>
        <taxon>Fungi</taxon>
        <taxon>Dikarya</taxon>
        <taxon>Ascomycota</taxon>
        <taxon>Pezizomycotina</taxon>
        <taxon>Sordariomycetes</taxon>
        <taxon>Hypocreomycetidae</taxon>
        <taxon>Microascales</taxon>
        <taxon>Microascaceae</taxon>
        <taxon>Lomentospora</taxon>
    </lineage>
</organism>
<evidence type="ECO:0000313" key="10">
    <source>
        <dbReference type="EMBL" id="PKS13204.1"/>
    </source>
</evidence>
<evidence type="ECO:0000256" key="8">
    <source>
        <dbReference type="SAM" id="MobiDB-lite"/>
    </source>
</evidence>
<evidence type="ECO:0000256" key="2">
    <source>
        <dbReference type="ARBA" id="ARBA00006859"/>
    </source>
</evidence>
<feature type="compositionally biased region" description="Acidic residues" evidence="8">
    <location>
        <begin position="69"/>
        <end position="80"/>
    </location>
</feature>
<dbReference type="GO" id="GO:0006465">
    <property type="term" value="P:signal peptide processing"/>
    <property type="evidence" value="ECO:0007669"/>
    <property type="project" value="TreeGrafter"/>
</dbReference>
<dbReference type="AlphaFoldDB" id="A0A2N3NL96"/>
<dbReference type="Pfam" id="PF04258">
    <property type="entry name" value="Peptidase_A22B"/>
    <property type="match status" value="1"/>
</dbReference>
<feature type="transmembrane region" description="Helical" evidence="9">
    <location>
        <begin position="129"/>
        <end position="150"/>
    </location>
</feature>
<dbReference type="GO" id="GO:0042500">
    <property type="term" value="F:aspartic endopeptidase activity, intramembrane cleaving"/>
    <property type="evidence" value="ECO:0007669"/>
    <property type="project" value="InterPro"/>
</dbReference>
<feature type="compositionally biased region" description="Basic and acidic residues" evidence="8">
    <location>
        <begin position="523"/>
        <end position="543"/>
    </location>
</feature>
<dbReference type="SMART" id="SM00730">
    <property type="entry name" value="PSN"/>
    <property type="match status" value="1"/>
</dbReference>
<evidence type="ECO:0000256" key="9">
    <source>
        <dbReference type="SAM" id="Phobius"/>
    </source>
</evidence>
<dbReference type="InterPro" id="IPR007369">
    <property type="entry name" value="Peptidase_A22B_SPP"/>
</dbReference>
<evidence type="ECO:0000256" key="3">
    <source>
        <dbReference type="ARBA" id="ARBA00022692"/>
    </source>
</evidence>
<dbReference type="STRING" id="41688.A0A2N3NL96"/>
<evidence type="ECO:0000256" key="1">
    <source>
        <dbReference type="ARBA" id="ARBA00004477"/>
    </source>
</evidence>
<proteinExistence type="inferred from homology"/>
<gene>
    <name evidence="10" type="ORF">jhhlp_000549</name>
</gene>
<keyword evidence="4" id="KW-0378">Hydrolase</keyword>
<comment type="caution">
    <text evidence="10">The sequence shown here is derived from an EMBL/GenBank/DDBJ whole genome shotgun (WGS) entry which is preliminary data.</text>
</comment>
<evidence type="ECO:0000313" key="11">
    <source>
        <dbReference type="Proteomes" id="UP000233524"/>
    </source>
</evidence>
<keyword evidence="11" id="KW-1185">Reference proteome</keyword>
<evidence type="ECO:0000256" key="4">
    <source>
        <dbReference type="ARBA" id="ARBA00022801"/>
    </source>
</evidence>
<comment type="subcellular location">
    <subcellularLocation>
        <location evidence="1">Endoplasmic reticulum membrane</location>
        <topology evidence="1">Multi-pass membrane protein</topology>
    </subcellularLocation>
</comment>
<dbReference type="GO" id="GO:0098554">
    <property type="term" value="C:cytoplasmic side of endoplasmic reticulum membrane"/>
    <property type="evidence" value="ECO:0007669"/>
    <property type="project" value="TreeGrafter"/>
</dbReference>
<feature type="transmembrane region" description="Helical" evidence="9">
    <location>
        <begin position="31"/>
        <end position="51"/>
    </location>
</feature>
<dbReference type="InParanoid" id="A0A2N3NL96"/>
<dbReference type="PANTHER" id="PTHR12174">
    <property type="entry name" value="SIGNAL PEPTIDE PEPTIDASE"/>
    <property type="match status" value="1"/>
</dbReference>
<keyword evidence="5" id="KW-0256">Endoplasmic reticulum</keyword>
<keyword evidence="3 9" id="KW-0812">Transmembrane</keyword>
<sequence length="589" mass="65652">MSDPIDNQEAGQPLAGGIWQFLWKHGDFPLIELKILVITFAILYVSAHATLHRPPSAQPRKKGAKTALDDDENEEDDEEPSNIGGLQPSDAIVFPIMASIALVGMYYVIQYLRSAEILNMVMRCYTSVVSVGSLITLYSHGLQLATSIIFPRYWRARNGTIYFVDQATRRHYVWEEDKPIKDQEGLNMPLGPLPCSVAALCLPLQTRASLWELRGLLTEKWILEIKLHGILNEKMPLRFSHGLAALMSVATIIAYNFTNSALLSNIMGLAFCYATQQLLSPTTFVTGSLVLVGLFFYDIVMVFYTPFMLTVATQVDAPVKLTIKTGSRSNLLGLGDIVIPGIMVALSLRFDLWMHYQRKVRYVPADVMTNSETSKGSQSSQLIRPGHLRSVAKREQYSEVMGTWGDWLWTSSFLAPFRSYPRPPSVHSASFPKPYFYASLTGYALGMGFTMTMLMVFKHGQPALLYLVPGLIGALLLTGFVRGEIREMLVYNEDGSLDVEDVEVELDKNGRLFRFILPEQTEESKKEVDEGGESRSNKQKTKEVSTMGKSTGIEAGVIGGRQRSDVLLIRISAPIPEVDENAPSKLDEL</sequence>
<dbReference type="InterPro" id="IPR006639">
    <property type="entry name" value="Preselin/SPP"/>
</dbReference>
<feature type="transmembrane region" description="Helical" evidence="9">
    <location>
        <begin position="435"/>
        <end position="457"/>
    </location>
</feature>
<protein>
    <recommendedName>
        <fullName evidence="12">Signal peptide peptidase</fullName>
    </recommendedName>
</protein>
<reference evidence="10 11" key="1">
    <citation type="journal article" date="2017" name="G3 (Bethesda)">
        <title>First Draft Genome Sequence of the Pathogenic Fungus Lomentospora prolificans (Formerly Scedosporium prolificans).</title>
        <authorList>
            <person name="Luo R."/>
            <person name="Zimin A."/>
            <person name="Workman R."/>
            <person name="Fan Y."/>
            <person name="Pertea G."/>
            <person name="Grossman N."/>
            <person name="Wear M.P."/>
            <person name="Jia B."/>
            <person name="Miller H."/>
            <person name="Casadevall A."/>
            <person name="Timp W."/>
            <person name="Zhang S.X."/>
            <person name="Salzberg S.L."/>
        </authorList>
    </citation>
    <scope>NUCLEOTIDE SEQUENCE [LARGE SCALE GENOMIC DNA]</scope>
    <source>
        <strain evidence="10 11">JHH-5317</strain>
    </source>
</reference>
<feature type="transmembrane region" description="Helical" evidence="9">
    <location>
        <begin position="261"/>
        <end position="279"/>
    </location>
</feature>
<dbReference type="Proteomes" id="UP000233524">
    <property type="component" value="Unassembled WGS sequence"/>
</dbReference>
<dbReference type="GO" id="GO:0098553">
    <property type="term" value="C:lumenal side of endoplasmic reticulum membrane"/>
    <property type="evidence" value="ECO:0007669"/>
    <property type="project" value="TreeGrafter"/>
</dbReference>
<evidence type="ECO:0008006" key="12">
    <source>
        <dbReference type="Google" id="ProtNLM"/>
    </source>
</evidence>
<feature type="transmembrane region" description="Helical" evidence="9">
    <location>
        <begin position="91"/>
        <end position="109"/>
    </location>
</feature>
<accession>A0A2N3NL96</accession>
<feature type="region of interest" description="Disordered" evidence="8">
    <location>
        <begin position="523"/>
        <end position="551"/>
    </location>
</feature>
<comment type="similarity">
    <text evidence="2">Belongs to the peptidase A22B family.</text>
</comment>
<dbReference type="GO" id="GO:0033619">
    <property type="term" value="P:membrane protein proteolysis"/>
    <property type="evidence" value="ECO:0007669"/>
    <property type="project" value="TreeGrafter"/>
</dbReference>
<dbReference type="OrthoDB" id="29661at2759"/>
<feature type="transmembrane region" description="Helical" evidence="9">
    <location>
        <begin position="291"/>
        <end position="311"/>
    </location>
</feature>
<feature type="region of interest" description="Disordered" evidence="8">
    <location>
        <begin position="53"/>
        <end position="86"/>
    </location>
</feature>
<keyword evidence="7 9" id="KW-0472">Membrane</keyword>
<dbReference type="PANTHER" id="PTHR12174:SF23">
    <property type="entry name" value="MINOR HISTOCOMPATIBILITY ANTIGEN H13"/>
    <property type="match status" value="1"/>
</dbReference>
<keyword evidence="6 9" id="KW-1133">Transmembrane helix</keyword>
<feature type="transmembrane region" description="Helical" evidence="9">
    <location>
        <begin position="331"/>
        <end position="352"/>
    </location>
</feature>
<evidence type="ECO:0000256" key="5">
    <source>
        <dbReference type="ARBA" id="ARBA00022824"/>
    </source>
</evidence>
<dbReference type="EMBL" id="NLAX01000002">
    <property type="protein sequence ID" value="PKS13204.1"/>
    <property type="molecule type" value="Genomic_DNA"/>
</dbReference>